<dbReference type="AlphaFoldDB" id="A0A4S2JDF4"/>
<evidence type="ECO:0000313" key="1">
    <source>
        <dbReference type="EMBL" id="TGZ32397.1"/>
    </source>
</evidence>
<dbReference type="Proteomes" id="UP000310200">
    <property type="component" value="Unassembled WGS sequence"/>
</dbReference>
<reference evidence="1 2" key="1">
    <citation type="journal article" date="2019" name="Philos. Trans. R. Soc. Lond., B, Biol. Sci.">
        <title>Ant behaviour and brain gene expression of defending hosts depend on the ecological success of the intruding social parasite.</title>
        <authorList>
            <person name="Kaur R."/>
            <person name="Stoldt M."/>
            <person name="Jongepier E."/>
            <person name="Feldmeyer B."/>
            <person name="Menzel F."/>
            <person name="Bornberg-Bauer E."/>
            <person name="Foitzik S."/>
        </authorList>
    </citation>
    <scope>NUCLEOTIDE SEQUENCE [LARGE SCALE GENOMIC DNA]</scope>
    <source>
        <tissue evidence="1">Whole body</tissue>
    </source>
</reference>
<evidence type="ECO:0000313" key="2">
    <source>
        <dbReference type="Proteomes" id="UP000310200"/>
    </source>
</evidence>
<proteinExistence type="predicted"/>
<keyword evidence="2" id="KW-1185">Reference proteome</keyword>
<sequence>MERVSSEIIYRKKGKLFRRVVYTRRTLRIVTRVWQPSDIKSACVQMAAVRGWSKKIKRRGHEERRCLCFHARWVILK</sequence>
<organism evidence="1 2">
    <name type="scientific">Temnothorax longispinosus</name>
    <dbReference type="NCBI Taxonomy" id="300112"/>
    <lineage>
        <taxon>Eukaryota</taxon>
        <taxon>Metazoa</taxon>
        <taxon>Ecdysozoa</taxon>
        <taxon>Arthropoda</taxon>
        <taxon>Hexapoda</taxon>
        <taxon>Insecta</taxon>
        <taxon>Pterygota</taxon>
        <taxon>Neoptera</taxon>
        <taxon>Endopterygota</taxon>
        <taxon>Hymenoptera</taxon>
        <taxon>Apocrita</taxon>
        <taxon>Aculeata</taxon>
        <taxon>Formicoidea</taxon>
        <taxon>Formicidae</taxon>
        <taxon>Myrmicinae</taxon>
        <taxon>Temnothorax</taxon>
    </lineage>
</organism>
<comment type="caution">
    <text evidence="1">The sequence shown here is derived from an EMBL/GenBank/DDBJ whole genome shotgun (WGS) entry which is preliminary data.</text>
</comment>
<dbReference type="EMBL" id="QBLH01003868">
    <property type="protein sequence ID" value="TGZ32397.1"/>
    <property type="molecule type" value="Genomic_DNA"/>
</dbReference>
<gene>
    <name evidence="1" type="ORF">DBV15_06822</name>
</gene>
<name>A0A4S2JDF4_9HYME</name>
<accession>A0A4S2JDF4</accession>
<protein>
    <submittedName>
        <fullName evidence="1">Uncharacterized protein</fullName>
    </submittedName>
</protein>